<dbReference type="Pfam" id="PF02771">
    <property type="entry name" value="Acyl-CoA_dh_N"/>
    <property type="match status" value="1"/>
</dbReference>
<dbReference type="AlphaFoldDB" id="A0AAV3XAT9"/>
<keyword evidence="3" id="KW-1185">Reference proteome</keyword>
<sequence>MNLTISQFQEQLKESARLFAEKQVAPTVIKRDEERLWSANIFEKMGEEGLLGSIFPTD</sequence>
<accession>A0AAV3XAT9</accession>
<proteinExistence type="predicted"/>
<dbReference type="GO" id="GO:0050660">
    <property type="term" value="F:flavin adenine dinucleotide binding"/>
    <property type="evidence" value="ECO:0007669"/>
    <property type="project" value="InterPro"/>
</dbReference>
<dbReference type="Proteomes" id="UP001050975">
    <property type="component" value="Unassembled WGS sequence"/>
</dbReference>
<protein>
    <submittedName>
        <fullName evidence="2">Acyl-CoA dehydrogenase</fullName>
    </submittedName>
</protein>
<comment type="caution">
    <text evidence="2">The sequence shown here is derived from an EMBL/GenBank/DDBJ whole genome shotgun (WGS) entry which is preliminary data.</text>
</comment>
<dbReference type="Gene3D" id="1.10.540.10">
    <property type="entry name" value="Acyl-CoA dehydrogenase/oxidase, N-terminal domain"/>
    <property type="match status" value="1"/>
</dbReference>
<reference evidence="2" key="1">
    <citation type="submission" date="2019-10" db="EMBL/GenBank/DDBJ databases">
        <title>Draft genome sequece of Microseira wollei NIES-4236.</title>
        <authorList>
            <person name="Yamaguchi H."/>
            <person name="Suzuki S."/>
            <person name="Kawachi M."/>
        </authorList>
    </citation>
    <scope>NUCLEOTIDE SEQUENCE</scope>
    <source>
        <strain evidence="2">NIES-4236</strain>
    </source>
</reference>
<dbReference type="InterPro" id="IPR009100">
    <property type="entry name" value="AcylCoA_DH/oxidase_NM_dom_sf"/>
</dbReference>
<organism evidence="2 3">
    <name type="scientific">Microseira wollei NIES-4236</name>
    <dbReference type="NCBI Taxonomy" id="2530354"/>
    <lineage>
        <taxon>Bacteria</taxon>
        <taxon>Bacillati</taxon>
        <taxon>Cyanobacteriota</taxon>
        <taxon>Cyanophyceae</taxon>
        <taxon>Oscillatoriophycideae</taxon>
        <taxon>Aerosakkonematales</taxon>
        <taxon>Aerosakkonemataceae</taxon>
        <taxon>Microseira</taxon>
    </lineage>
</organism>
<dbReference type="EMBL" id="BLAY01000062">
    <property type="protein sequence ID" value="GET39288.1"/>
    <property type="molecule type" value="Genomic_DNA"/>
</dbReference>
<dbReference type="InterPro" id="IPR013786">
    <property type="entry name" value="AcylCoA_DH/ox_N"/>
</dbReference>
<name>A0AAV3XAT9_9CYAN</name>
<evidence type="ECO:0000313" key="3">
    <source>
        <dbReference type="Proteomes" id="UP001050975"/>
    </source>
</evidence>
<gene>
    <name evidence="2" type="primary">acdA</name>
    <name evidence="2" type="ORF">MiSe_40520</name>
</gene>
<dbReference type="SUPFAM" id="SSF56645">
    <property type="entry name" value="Acyl-CoA dehydrogenase NM domain-like"/>
    <property type="match status" value="1"/>
</dbReference>
<dbReference type="InterPro" id="IPR037069">
    <property type="entry name" value="AcylCoA_DH/ox_N_sf"/>
</dbReference>
<evidence type="ECO:0000313" key="2">
    <source>
        <dbReference type="EMBL" id="GET39288.1"/>
    </source>
</evidence>
<feature type="domain" description="Acyl-CoA dehydrogenase/oxidase N-terminal" evidence="1">
    <location>
        <begin position="9"/>
        <end position="57"/>
    </location>
</feature>
<evidence type="ECO:0000259" key="1">
    <source>
        <dbReference type="Pfam" id="PF02771"/>
    </source>
</evidence>
<dbReference type="GO" id="GO:0016627">
    <property type="term" value="F:oxidoreductase activity, acting on the CH-CH group of donors"/>
    <property type="evidence" value="ECO:0007669"/>
    <property type="project" value="InterPro"/>
</dbReference>